<comment type="caution">
    <text evidence="9">The sequence shown here is derived from an EMBL/GenBank/DDBJ whole genome shotgun (WGS) entry which is preliminary data.</text>
</comment>
<dbReference type="InterPro" id="IPR003593">
    <property type="entry name" value="AAA+_ATPase"/>
</dbReference>
<dbReference type="Pfam" id="PF01590">
    <property type="entry name" value="GAF"/>
    <property type="match status" value="1"/>
</dbReference>
<dbReference type="Gene3D" id="3.30.450.40">
    <property type="match status" value="1"/>
</dbReference>
<evidence type="ECO:0000256" key="4">
    <source>
        <dbReference type="ARBA" id="ARBA00023125"/>
    </source>
</evidence>
<reference evidence="9 10" key="1">
    <citation type="submission" date="2020-08" db="EMBL/GenBank/DDBJ databases">
        <title>Genomic Encyclopedia of Type Strains, Phase IV (KMG-V): Genome sequencing to study the core and pangenomes of soil and plant-associated prokaryotes.</title>
        <authorList>
            <person name="Whitman W."/>
        </authorList>
    </citation>
    <scope>NUCLEOTIDE SEQUENCE [LARGE SCALE GENOMIC DNA]</scope>
    <source>
        <strain evidence="9 10">X5P2</strain>
    </source>
</reference>
<sequence length="628" mass="69488">MKPRLLAISGSLTGTIRELIDSPISVGRLESNQLCLSDPAVSRKHCTIQPIGKLNGHYELVDLDSRSGTFVNGMPILRRSLEHGDNIHIGNTDFVFLMHEGETTNTPRRRASDFTSGQSADTTRIGPPAGLPSFGVEVGRMARDLTALFRISNVINSIRDSQLLQRELLQLIFEVVPADEGAVVLLTDFEEETFETCCWSRQPDALSTPNLDPVPEAEIQRDLVHRAFWERTAVQIDADPDSGNPHNILCLPLVAVERTIGVLYLTARHPAPPFREDHIYFLDSASRIAAVTLENILALDALRSENSQLKQQLNPTSNLVGESRQIRQVSEFIARVAPTASTVLIRGESGTGKEVIARSIHQSSPRSDRPFIAINCAAIPETLLESELFGHEKGAYTGAVGMRKGKLEAAEDGTLFLDEIGELAPPMQAKLLRVLQQREFERVGGTRPVAFLARVLAATNKNLEQAIKANEFRQDLYYRLNVVSISVPPLREHSEDIPLLALYFASKYAQKNKRPFKGISSDARSLLMGYSWPGNVRELENAIEHAIVLGLTEEILAEDLPSIILEEQSAKLAGAKYHDVLNQSKKDLLLTALREAKGSYPEAARTLGIHPKYLHRLARNLDLKSDPL</sequence>
<dbReference type="SMART" id="SM00065">
    <property type="entry name" value="GAF"/>
    <property type="match status" value="1"/>
</dbReference>
<dbReference type="Gene3D" id="1.10.8.60">
    <property type="match status" value="1"/>
</dbReference>
<dbReference type="CDD" id="cd00060">
    <property type="entry name" value="FHA"/>
    <property type="match status" value="1"/>
</dbReference>
<proteinExistence type="predicted"/>
<dbReference type="InterPro" id="IPR058031">
    <property type="entry name" value="AAA_lid_NorR"/>
</dbReference>
<feature type="compositionally biased region" description="Polar residues" evidence="6">
    <location>
        <begin position="113"/>
        <end position="122"/>
    </location>
</feature>
<dbReference type="Pfam" id="PF25601">
    <property type="entry name" value="AAA_lid_14"/>
    <property type="match status" value="1"/>
</dbReference>
<dbReference type="Gene3D" id="2.60.200.20">
    <property type="match status" value="1"/>
</dbReference>
<feature type="domain" description="FHA" evidence="7">
    <location>
        <begin position="24"/>
        <end position="76"/>
    </location>
</feature>
<evidence type="ECO:0000256" key="5">
    <source>
        <dbReference type="ARBA" id="ARBA00023163"/>
    </source>
</evidence>
<dbReference type="EMBL" id="JACHEB010000009">
    <property type="protein sequence ID" value="MBB5330185.1"/>
    <property type="molecule type" value="Genomic_DNA"/>
</dbReference>
<name>A0A9X0QGY6_9BACT</name>
<gene>
    <name evidence="9" type="ORF">HDF14_003818</name>
</gene>
<dbReference type="InterPro" id="IPR003018">
    <property type="entry name" value="GAF"/>
</dbReference>
<evidence type="ECO:0000259" key="7">
    <source>
        <dbReference type="PROSITE" id="PS50006"/>
    </source>
</evidence>
<keyword evidence="4" id="KW-0238">DNA-binding</keyword>
<dbReference type="InterPro" id="IPR025662">
    <property type="entry name" value="Sigma_54_int_dom_ATP-bd_1"/>
</dbReference>
<dbReference type="SUPFAM" id="SSF55781">
    <property type="entry name" value="GAF domain-like"/>
    <property type="match status" value="1"/>
</dbReference>
<evidence type="ECO:0000313" key="10">
    <source>
        <dbReference type="Proteomes" id="UP000535182"/>
    </source>
</evidence>
<dbReference type="PROSITE" id="PS50006">
    <property type="entry name" value="FHA_DOMAIN"/>
    <property type="match status" value="1"/>
</dbReference>
<dbReference type="PROSITE" id="PS00675">
    <property type="entry name" value="SIGMA54_INTERACT_1"/>
    <property type="match status" value="1"/>
</dbReference>
<dbReference type="SMART" id="SM00382">
    <property type="entry name" value="AAA"/>
    <property type="match status" value="1"/>
</dbReference>
<evidence type="ECO:0000259" key="8">
    <source>
        <dbReference type="PROSITE" id="PS50045"/>
    </source>
</evidence>
<dbReference type="Gene3D" id="1.10.10.60">
    <property type="entry name" value="Homeodomain-like"/>
    <property type="match status" value="1"/>
</dbReference>
<dbReference type="PROSITE" id="PS50045">
    <property type="entry name" value="SIGMA54_INTERACT_4"/>
    <property type="match status" value="1"/>
</dbReference>
<dbReference type="RefSeq" id="WP_183979399.1">
    <property type="nucleotide sequence ID" value="NZ_JACHEB010000009.1"/>
</dbReference>
<keyword evidence="3" id="KW-0805">Transcription regulation</keyword>
<keyword evidence="5" id="KW-0804">Transcription</keyword>
<dbReference type="InterPro" id="IPR025944">
    <property type="entry name" value="Sigma_54_int_dom_CS"/>
</dbReference>
<dbReference type="PROSITE" id="PS00688">
    <property type="entry name" value="SIGMA54_INTERACT_3"/>
    <property type="match status" value="1"/>
</dbReference>
<feature type="region of interest" description="Disordered" evidence="6">
    <location>
        <begin position="105"/>
        <end position="128"/>
    </location>
</feature>
<dbReference type="InterPro" id="IPR029016">
    <property type="entry name" value="GAF-like_dom_sf"/>
</dbReference>
<evidence type="ECO:0000256" key="2">
    <source>
        <dbReference type="ARBA" id="ARBA00022840"/>
    </source>
</evidence>
<dbReference type="SMART" id="SM00240">
    <property type="entry name" value="FHA"/>
    <property type="match status" value="1"/>
</dbReference>
<dbReference type="SUPFAM" id="SSF46689">
    <property type="entry name" value="Homeodomain-like"/>
    <property type="match status" value="1"/>
</dbReference>
<protein>
    <submittedName>
        <fullName evidence="9">Nif-specific regulatory protein</fullName>
    </submittedName>
</protein>
<evidence type="ECO:0000256" key="3">
    <source>
        <dbReference type="ARBA" id="ARBA00023015"/>
    </source>
</evidence>
<dbReference type="CDD" id="cd00009">
    <property type="entry name" value="AAA"/>
    <property type="match status" value="1"/>
</dbReference>
<evidence type="ECO:0000256" key="1">
    <source>
        <dbReference type="ARBA" id="ARBA00022741"/>
    </source>
</evidence>
<evidence type="ECO:0000256" key="6">
    <source>
        <dbReference type="SAM" id="MobiDB-lite"/>
    </source>
</evidence>
<dbReference type="SUPFAM" id="SSF49879">
    <property type="entry name" value="SMAD/FHA domain"/>
    <property type="match status" value="1"/>
</dbReference>
<dbReference type="GO" id="GO:0003677">
    <property type="term" value="F:DNA binding"/>
    <property type="evidence" value="ECO:0007669"/>
    <property type="project" value="UniProtKB-KW"/>
</dbReference>
<dbReference type="InterPro" id="IPR000253">
    <property type="entry name" value="FHA_dom"/>
</dbReference>
<dbReference type="Pfam" id="PF00158">
    <property type="entry name" value="Sigma54_activat"/>
    <property type="match status" value="1"/>
</dbReference>
<keyword evidence="2" id="KW-0067">ATP-binding</keyword>
<dbReference type="Pfam" id="PF00498">
    <property type="entry name" value="FHA"/>
    <property type="match status" value="1"/>
</dbReference>
<dbReference type="InterPro" id="IPR002078">
    <property type="entry name" value="Sigma_54_int"/>
</dbReference>
<dbReference type="Gene3D" id="3.40.50.300">
    <property type="entry name" value="P-loop containing nucleotide triphosphate hydrolases"/>
    <property type="match status" value="1"/>
</dbReference>
<dbReference type="InterPro" id="IPR008984">
    <property type="entry name" value="SMAD_FHA_dom_sf"/>
</dbReference>
<keyword evidence="1" id="KW-0547">Nucleotide-binding</keyword>
<dbReference type="GO" id="GO:0006355">
    <property type="term" value="P:regulation of DNA-templated transcription"/>
    <property type="evidence" value="ECO:0007669"/>
    <property type="project" value="InterPro"/>
</dbReference>
<dbReference type="PANTHER" id="PTHR32071">
    <property type="entry name" value="TRANSCRIPTIONAL REGULATORY PROTEIN"/>
    <property type="match status" value="1"/>
</dbReference>
<feature type="domain" description="Sigma-54 factor interaction" evidence="8">
    <location>
        <begin position="319"/>
        <end position="548"/>
    </location>
</feature>
<keyword evidence="10" id="KW-1185">Reference proteome</keyword>
<dbReference type="PANTHER" id="PTHR32071:SF21">
    <property type="entry name" value="TRANSCRIPTIONAL REGULATORY PROTEIN FLGR"/>
    <property type="match status" value="1"/>
</dbReference>
<dbReference type="FunFam" id="3.40.50.300:FF:000006">
    <property type="entry name" value="DNA-binding transcriptional regulator NtrC"/>
    <property type="match status" value="1"/>
</dbReference>
<dbReference type="SUPFAM" id="SSF52540">
    <property type="entry name" value="P-loop containing nucleoside triphosphate hydrolases"/>
    <property type="match status" value="1"/>
</dbReference>
<dbReference type="Proteomes" id="UP000535182">
    <property type="component" value="Unassembled WGS sequence"/>
</dbReference>
<dbReference type="InterPro" id="IPR027417">
    <property type="entry name" value="P-loop_NTPase"/>
</dbReference>
<accession>A0A9X0QGY6</accession>
<evidence type="ECO:0000313" key="9">
    <source>
        <dbReference type="EMBL" id="MBB5330185.1"/>
    </source>
</evidence>
<organism evidence="9 10">
    <name type="scientific">Tunturiibacter gelidiferens</name>
    <dbReference type="NCBI Taxonomy" id="3069689"/>
    <lineage>
        <taxon>Bacteria</taxon>
        <taxon>Pseudomonadati</taxon>
        <taxon>Acidobacteriota</taxon>
        <taxon>Terriglobia</taxon>
        <taxon>Terriglobales</taxon>
        <taxon>Acidobacteriaceae</taxon>
        <taxon>Tunturiibacter</taxon>
    </lineage>
</organism>
<dbReference type="GO" id="GO:0005524">
    <property type="term" value="F:ATP binding"/>
    <property type="evidence" value="ECO:0007669"/>
    <property type="project" value="UniProtKB-KW"/>
</dbReference>
<dbReference type="InterPro" id="IPR009057">
    <property type="entry name" value="Homeodomain-like_sf"/>
</dbReference>
<dbReference type="AlphaFoldDB" id="A0A9X0QGY6"/>